<dbReference type="EMBL" id="JBHFFA010000003">
    <property type="protein sequence ID" value="KAL2635898.1"/>
    <property type="molecule type" value="Genomic_DNA"/>
</dbReference>
<sequence>MRVGRGGKGRERKKKRGEGGGKEATREMEYRSFAEHNGEENLTAGNSIEQMERGLDSTTGEFPARIHVSSIGLTQPVKARSSLRNRRATPTTLVVGDGVMSKEGNI</sequence>
<name>A0ABD1YYN2_9MARC</name>
<accession>A0ABD1YYN2</accession>
<evidence type="ECO:0000256" key="1">
    <source>
        <dbReference type="SAM" id="MobiDB-lite"/>
    </source>
</evidence>
<feature type="compositionally biased region" description="Basic and acidic residues" evidence="1">
    <location>
        <begin position="17"/>
        <end position="39"/>
    </location>
</feature>
<gene>
    <name evidence="2" type="ORF">R1flu_007377</name>
</gene>
<feature type="region of interest" description="Disordered" evidence="1">
    <location>
        <begin position="1"/>
        <end position="49"/>
    </location>
</feature>
<comment type="caution">
    <text evidence="2">The sequence shown here is derived from an EMBL/GenBank/DDBJ whole genome shotgun (WGS) entry which is preliminary data.</text>
</comment>
<reference evidence="2 3" key="1">
    <citation type="submission" date="2024-09" db="EMBL/GenBank/DDBJ databases">
        <title>Chromosome-scale assembly of Riccia fluitans.</title>
        <authorList>
            <person name="Paukszto L."/>
            <person name="Sawicki J."/>
            <person name="Karawczyk K."/>
            <person name="Piernik-Szablinska J."/>
            <person name="Szczecinska M."/>
            <person name="Mazdziarz M."/>
        </authorList>
    </citation>
    <scope>NUCLEOTIDE SEQUENCE [LARGE SCALE GENOMIC DNA]</scope>
    <source>
        <strain evidence="2">Rf_01</strain>
        <tissue evidence="2">Aerial parts of the thallus</tissue>
    </source>
</reference>
<evidence type="ECO:0000313" key="3">
    <source>
        <dbReference type="Proteomes" id="UP001605036"/>
    </source>
</evidence>
<protein>
    <submittedName>
        <fullName evidence="2">Uncharacterized protein</fullName>
    </submittedName>
</protein>
<dbReference type="Proteomes" id="UP001605036">
    <property type="component" value="Unassembled WGS sequence"/>
</dbReference>
<keyword evidence="3" id="KW-1185">Reference proteome</keyword>
<feature type="compositionally biased region" description="Basic residues" evidence="1">
    <location>
        <begin position="1"/>
        <end position="16"/>
    </location>
</feature>
<evidence type="ECO:0000313" key="2">
    <source>
        <dbReference type="EMBL" id="KAL2635898.1"/>
    </source>
</evidence>
<organism evidence="2 3">
    <name type="scientific">Riccia fluitans</name>
    <dbReference type="NCBI Taxonomy" id="41844"/>
    <lineage>
        <taxon>Eukaryota</taxon>
        <taxon>Viridiplantae</taxon>
        <taxon>Streptophyta</taxon>
        <taxon>Embryophyta</taxon>
        <taxon>Marchantiophyta</taxon>
        <taxon>Marchantiopsida</taxon>
        <taxon>Marchantiidae</taxon>
        <taxon>Marchantiales</taxon>
        <taxon>Ricciaceae</taxon>
        <taxon>Riccia</taxon>
    </lineage>
</organism>
<proteinExistence type="predicted"/>
<dbReference type="AlphaFoldDB" id="A0ABD1YYN2"/>